<evidence type="ECO:0000313" key="2">
    <source>
        <dbReference type="Proteomes" id="UP000003866"/>
    </source>
</evidence>
<sequence length="38" mass="4451">MEIEDGKFVYFQEEINKALSFLKSYLNGLTNNPLINKE</sequence>
<reference evidence="1 2" key="1">
    <citation type="submission" date="2011-12" db="EMBL/GenBank/DDBJ databases">
        <authorList>
            <person name="Brinkac L."/>
            <person name="Radune D."/>
            <person name="Sanka R."/>
            <person name="Selengut J."/>
            <person name="DebRoy C."/>
            <person name="Feng P."/>
            <person name="Fratamico P.M."/>
            <person name="Kapur V."/>
            <person name="Kariyawasam S."/>
            <person name="Losada L."/>
            <person name="Nierman W.C."/>
            <person name="Nelson K."/>
        </authorList>
    </citation>
    <scope>NUCLEOTIDE SEQUENCE [LARGE SCALE GENOMIC DNA]</scope>
    <source>
        <strain evidence="1 2">4.0967</strain>
    </source>
</reference>
<comment type="caution">
    <text evidence="1">The sequence shown here is derived from an EMBL/GenBank/DDBJ whole genome shotgun (WGS) entry which is preliminary data.</text>
</comment>
<accession>A0AAN3V2E3</accession>
<evidence type="ECO:0000313" key="1">
    <source>
        <dbReference type="EMBL" id="EII33455.1"/>
    </source>
</evidence>
<gene>
    <name evidence="1" type="ORF">EC40967_5651</name>
</gene>
<name>A0AAN3V2E3_ECOLX</name>
<organism evidence="1 2">
    <name type="scientific">Escherichia coli 4.0967</name>
    <dbReference type="NCBI Taxonomy" id="869687"/>
    <lineage>
        <taxon>Bacteria</taxon>
        <taxon>Pseudomonadati</taxon>
        <taxon>Pseudomonadota</taxon>
        <taxon>Gammaproteobacteria</taxon>
        <taxon>Enterobacterales</taxon>
        <taxon>Enterobacteriaceae</taxon>
        <taxon>Escherichia</taxon>
    </lineage>
</organism>
<dbReference type="AlphaFoldDB" id="A0AAN3V2E3"/>
<dbReference type="EMBL" id="AFAA02000033">
    <property type="protein sequence ID" value="EII33455.1"/>
    <property type="molecule type" value="Genomic_DNA"/>
</dbReference>
<protein>
    <submittedName>
        <fullName evidence="1">Uncharacterized protein</fullName>
    </submittedName>
</protein>
<proteinExistence type="predicted"/>
<dbReference type="Proteomes" id="UP000003866">
    <property type="component" value="Unassembled WGS sequence"/>
</dbReference>